<reference evidence="8" key="1">
    <citation type="journal article" date="2012" name="Nature">
        <title>The tomato genome sequence provides insights into fleshy fruit evolution.</title>
        <authorList>
            <consortium name="Tomato Genome Consortium"/>
        </authorList>
    </citation>
    <scope>NUCLEOTIDE SEQUENCE [LARGE SCALE GENOMIC DNA]</scope>
    <source>
        <strain evidence="8">cv. Heinz 1706</strain>
    </source>
</reference>
<feature type="transmembrane region" description="Helical" evidence="6">
    <location>
        <begin position="270"/>
        <end position="295"/>
    </location>
</feature>
<organism evidence="8">
    <name type="scientific">Solanum lycopersicum</name>
    <name type="common">Tomato</name>
    <name type="synonym">Lycopersicon esculentum</name>
    <dbReference type="NCBI Taxonomy" id="4081"/>
    <lineage>
        <taxon>Eukaryota</taxon>
        <taxon>Viridiplantae</taxon>
        <taxon>Streptophyta</taxon>
        <taxon>Embryophyta</taxon>
        <taxon>Tracheophyta</taxon>
        <taxon>Spermatophyta</taxon>
        <taxon>Magnoliopsida</taxon>
        <taxon>eudicotyledons</taxon>
        <taxon>Gunneridae</taxon>
        <taxon>Pentapetalae</taxon>
        <taxon>asterids</taxon>
        <taxon>lamiids</taxon>
        <taxon>Solanales</taxon>
        <taxon>Solanaceae</taxon>
        <taxon>Solanoideae</taxon>
        <taxon>Solaneae</taxon>
        <taxon>Solanum</taxon>
        <taxon>Solanum subgen. Lycopersicon</taxon>
    </lineage>
</organism>
<feature type="transmembrane region" description="Helical" evidence="6">
    <location>
        <begin position="389"/>
        <end position="409"/>
    </location>
</feature>
<feature type="transmembrane region" description="Helical" evidence="6">
    <location>
        <begin position="916"/>
        <end position="939"/>
    </location>
</feature>
<feature type="transmembrane region" description="Helical" evidence="6">
    <location>
        <begin position="525"/>
        <end position="545"/>
    </location>
</feature>
<evidence type="ECO:0000256" key="5">
    <source>
        <dbReference type="ARBA" id="ARBA00023136"/>
    </source>
</evidence>
<dbReference type="Proteomes" id="UP000004994">
    <property type="component" value="Chromosome 8"/>
</dbReference>
<feature type="transmembrane region" description="Helical" evidence="6">
    <location>
        <begin position="429"/>
        <end position="452"/>
    </location>
</feature>
<keyword evidence="3 6" id="KW-0812">Transmembrane</keyword>
<dbReference type="PaxDb" id="4081-Solyc08g075470.2.1"/>
<feature type="domain" description="EamA" evidence="7">
    <location>
        <begin position="827"/>
        <end position="964"/>
    </location>
</feature>
<feature type="transmembrane region" description="Helical" evidence="6">
    <location>
        <begin position="557"/>
        <end position="578"/>
    </location>
</feature>
<comment type="similarity">
    <text evidence="2">Belongs to the drug/metabolite transporter (DMT) superfamily. Plant drug/metabolite exporter (P-DME) (TC 2.A.7.4) family.</text>
</comment>
<reference evidence="8" key="2">
    <citation type="submission" date="2019-01" db="UniProtKB">
        <authorList>
            <consortium name="EnsemblPlants"/>
        </authorList>
    </citation>
    <scope>IDENTIFICATION</scope>
    <source>
        <strain evidence="8">cv. Heinz 1706</strain>
    </source>
</reference>
<evidence type="ECO:0000313" key="9">
    <source>
        <dbReference type="Proteomes" id="UP000004994"/>
    </source>
</evidence>
<feature type="domain" description="EamA" evidence="7">
    <location>
        <begin position="527"/>
        <end position="638"/>
    </location>
</feature>
<feature type="transmembrane region" description="Helical" evidence="6">
    <location>
        <begin position="57"/>
        <end position="74"/>
    </location>
</feature>
<feature type="transmembrane region" description="Helical" evidence="6">
    <location>
        <begin position="464"/>
        <end position="482"/>
    </location>
</feature>
<dbReference type="InterPro" id="IPR030184">
    <property type="entry name" value="WAT1-related"/>
</dbReference>
<dbReference type="InParanoid" id="A0A3Q7IM55"/>
<evidence type="ECO:0000256" key="2">
    <source>
        <dbReference type="ARBA" id="ARBA00007635"/>
    </source>
</evidence>
<feature type="transmembrane region" description="Helical" evidence="6">
    <location>
        <begin position="764"/>
        <end position="782"/>
    </location>
</feature>
<feature type="transmembrane region" description="Helical" evidence="6">
    <location>
        <begin position="210"/>
        <end position="230"/>
    </location>
</feature>
<dbReference type="InterPro" id="IPR000620">
    <property type="entry name" value="EamA_dom"/>
</dbReference>
<dbReference type="GO" id="GO:0022857">
    <property type="term" value="F:transmembrane transporter activity"/>
    <property type="evidence" value="ECO:0007669"/>
    <property type="project" value="InterPro"/>
</dbReference>
<feature type="transmembrane region" description="Helical" evidence="6">
    <location>
        <begin position="890"/>
        <end position="909"/>
    </location>
</feature>
<comment type="subcellular location">
    <subcellularLocation>
        <location evidence="1">Membrane</location>
        <topology evidence="1">Multi-pass membrane protein</topology>
    </subcellularLocation>
</comment>
<evidence type="ECO:0000313" key="8">
    <source>
        <dbReference type="EnsemblPlants" id="Solyc08g075450.3.1"/>
    </source>
</evidence>
<dbReference type="PANTHER" id="PTHR31218">
    <property type="entry name" value="WAT1-RELATED PROTEIN"/>
    <property type="match status" value="1"/>
</dbReference>
<feature type="transmembrane region" description="Helical" evidence="6">
    <location>
        <begin position="703"/>
        <end position="726"/>
    </location>
</feature>
<name>A0A3Q7IM55_SOLLC</name>
<feature type="transmembrane region" description="Helical" evidence="6">
    <location>
        <begin position="945"/>
        <end position="968"/>
    </location>
</feature>
<evidence type="ECO:0000256" key="3">
    <source>
        <dbReference type="ARBA" id="ARBA00022692"/>
    </source>
</evidence>
<dbReference type="InterPro" id="IPR037185">
    <property type="entry name" value="EmrE-like"/>
</dbReference>
<dbReference type="Gramene" id="Solyc08g075450.3.1">
    <property type="protein sequence ID" value="Solyc08g075450.3.1"/>
    <property type="gene ID" value="Solyc08g075450.3"/>
</dbReference>
<accession>A0A3Q7IM55</accession>
<proteinExistence type="inferred from homology"/>
<feature type="domain" description="EamA" evidence="7">
    <location>
        <begin position="648"/>
        <end position="776"/>
    </location>
</feature>
<dbReference type="Pfam" id="PF00892">
    <property type="entry name" value="EamA"/>
    <property type="match status" value="5"/>
</dbReference>
<feature type="transmembrane region" description="Helical" evidence="6">
    <location>
        <begin position="857"/>
        <end position="878"/>
    </location>
</feature>
<protein>
    <recommendedName>
        <fullName evidence="7">EamA domain-containing protein</fullName>
    </recommendedName>
</protein>
<keyword evidence="5 6" id="KW-0472">Membrane</keyword>
<dbReference type="EnsemblPlants" id="Solyc08g075450.3.1">
    <property type="protein sequence ID" value="Solyc08g075450.3.1"/>
    <property type="gene ID" value="Solyc08g075450.3"/>
</dbReference>
<feature type="transmembrane region" description="Helical" evidence="6">
    <location>
        <begin position="316"/>
        <end position="338"/>
    </location>
</feature>
<feature type="transmembrane region" description="Helical" evidence="6">
    <location>
        <begin position="116"/>
        <end position="137"/>
    </location>
</feature>
<keyword evidence="4 6" id="KW-1133">Transmembrane helix</keyword>
<evidence type="ECO:0000256" key="1">
    <source>
        <dbReference type="ARBA" id="ARBA00004141"/>
    </source>
</evidence>
<keyword evidence="9" id="KW-1185">Reference proteome</keyword>
<feature type="transmembrane region" description="Helical" evidence="6">
    <location>
        <begin position="732"/>
        <end position="752"/>
    </location>
</feature>
<feature type="domain" description="EamA" evidence="7">
    <location>
        <begin position="212"/>
        <end position="338"/>
    </location>
</feature>
<evidence type="ECO:0000256" key="4">
    <source>
        <dbReference type="ARBA" id="ARBA00022989"/>
    </source>
</evidence>
<feature type="transmembrane region" description="Helical" evidence="6">
    <location>
        <begin position="242"/>
        <end position="264"/>
    </location>
</feature>
<evidence type="ECO:0000256" key="6">
    <source>
        <dbReference type="SAM" id="Phobius"/>
    </source>
</evidence>
<dbReference type="GO" id="GO:0005886">
    <property type="term" value="C:plasma membrane"/>
    <property type="evidence" value="ECO:0000318"/>
    <property type="project" value="GO_Central"/>
</dbReference>
<dbReference type="SUPFAM" id="SSF103481">
    <property type="entry name" value="Multidrug resistance efflux transporter EmrE"/>
    <property type="match status" value="4"/>
</dbReference>
<feature type="transmembrane region" description="Helical" evidence="6">
    <location>
        <begin position="825"/>
        <end position="845"/>
    </location>
</feature>
<feature type="transmembrane region" description="Helical" evidence="6">
    <location>
        <begin position="86"/>
        <end position="110"/>
    </location>
</feature>
<feature type="domain" description="EamA" evidence="7">
    <location>
        <begin position="27"/>
        <end position="160"/>
    </location>
</feature>
<evidence type="ECO:0000259" key="7">
    <source>
        <dbReference type="Pfam" id="PF00892"/>
    </source>
</evidence>
<dbReference type="AlphaFoldDB" id="A0A3Q7IM55"/>
<sequence length="1051" mass="112968">MGVCGVDALKQKMAVGNGGDVWKAHGAMVLVQLFNGVYHVITTVALKVGMNEIVFCLYRDLIAISILASIAYFREKRLRVPLNKQLLLSFFILGLTGIYGNQLLFLVGLGNTNPTYAAALQPAIPVFTFILAVILGTETAKFFTVEGQAKVGGTIVCVSGAILMALFRGPAVFGDGTLNFTAQIEISSKGPPEPAGWLISSFQEFGLDKWHLGVLCLIGNCICMAAYLALQAPVLEKYPASISLTAYSYTFGVLLMIGTSFFVTDGSTNWYLTSSEVVAVFYAGIVASALNYGLMTWCNKVLGPSLVALYNPLQPAASAILSSIFLGSAIYLGSNLGILQRDAGSQGNVEDGNGGEIWKAHGAMVLVQLFNGGYHVITKVALNVGMNEIVFCLYRDLIAIAILAPIAYFRENIFGNQLLFLLGLGYTNPAYAAALQPAIPVFTFILSVLMGTETAKLLTMEGQAKVGGTVVCVSGAILMAVFRGTAVFGDGTSDFTAQIEISAKGQPEPAGWLMSSLLELGFDNWHLGVLCLIGNCMCMAAYIAFQAPVLREYPASLTLTAYSYLFGVIPMIGTSFLVTNGSTDWYLTQSEVGAVCYAGIITSALNYGLTTWCNKVIGPALVSLYNPLQPAATAILSIGNGGDVWKAHAAMALVQLVYGGYHVITKVALNVGINEIVFCLYRDLIAIAILAPIAYFREKLVLLSLYIYSLFIIFGCQLLFLIGLGFTNPTYAAALQPAIPVFTFILAVLMGTETAKLLTVEGQTKVGGTIVCVSGAILMAISRGPVVFGDSTVDFTAQIEISAKVQPEPAGWLMSSFLESGFDNWHLGVLCLIGNCMCMAAYFAFQAPVLEKYPANLSLTAYSYLFGVLLMIGTSFFVTNGSTDWYLTQSELVAVCYAGILASALNYGLMTWCNKVLGPALVALYSPLQPVASAILSSVFLRSPIYLGSILGGVLIIAGLYLVTWASYREKQAAMGTITHDPRITDPLIPYQIEHISFVPSSSMPKTMQFIAKNNFYQVLFQKLIHVNKLSPQIKTSLIFTHKKSEESMQY</sequence>